<dbReference type="Pfam" id="PF01522">
    <property type="entry name" value="Polysacc_deac_1"/>
    <property type="match status" value="1"/>
</dbReference>
<accession>A0A0F6YIV6</accession>
<name>A0A0F6YIV6_9BACT</name>
<dbReference type="PANTHER" id="PTHR34216:SF3">
    <property type="entry name" value="POLY-BETA-1,6-N-ACETYL-D-GLUCOSAMINE N-DEACETYLASE"/>
    <property type="match status" value="1"/>
</dbReference>
<dbReference type="OrthoDB" id="9776235at2"/>
<dbReference type="AlphaFoldDB" id="A0A0F6YIV6"/>
<keyword evidence="2" id="KW-0732">Signal</keyword>
<dbReference type="GO" id="GO:0016810">
    <property type="term" value="F:hydrolase activity, acting on carbon-nitrogen (but not peptide) bonds"/>
    <property type="evidence" value="ECO:0007669"/>
    <property type="project" value="InterPro"/>
</dbReference>
<dbReference type="InterPro" id="IPR051398">
    <property type="entry name" value="Polysacch_Deacetylase"/>
</dbReference>
<dbReference type="RefSeq" id="WP_053234467.1">
    <property type="nucleotide sequence ID" value="NZ_CP011125.1"/>
</dbReference>
<dbReference type="GO" id="GO:0005576">
    <property type="term" value="C:extracellular region"/>
    <property type="evidence" value="ECO:0007669"/>
    <property type="project" value="UniProtKB-SubCell"/>
</dbReference>
<evidence type="ECO:0000313" key="4">
    <source>
        <dbReference type="EMBL" id="AKF07178.1"/>
    </source>
</evidence>
<evidence type="ECO:0000313" key="5">
    <source>
        <dbReference type="Proteomes" id="UP000034883"/>
    </source>
</evidence>
<protein>
    <submittedName>
        <fullName evidence="4">Polysaccharide deacetylase</fullName>
    </submittedName>
</protein>
<dbReference type="InterPro" id="IPR011330">
    <property type="entry name" value="Glyco_hydro/deAcase_b/a-brl"/>
</dbReference>
<feature type="domain" description="NodB homology" evidence="3">
    <location>
        <begin position="93"/>
        <end position="291"/>
    </location>
</feature>
<dbReference type="GO" id="GO:0005975">
    <property type="term" value="P:carbohydrate metabolic process"/>
    <property type="evidence" value="ECO:0007669"/>
    <property type="project" value="InterPro"/>
</dbReference>
<evidence type="ECO:0000259" key="3">
    <source>
        <dbReference type="PROSITE" id="PS51677"/>
    </source>
</evidence>
<comment type="subcellular location">
    <subcellularLocation>
        <location evidence="1">Secreted</location>
    </subcellularLocation>
</comment>
<sequence length="291" mass="32243">MSDLRWYVKKAARGGVALGAWGSGVVRAERMVSPGPRVRALTYHRFGHEPKEAFCVAPEEFEVQMAWLASEGLAVSQEDVIEFVRGRRALPDGAVLVTIDDGCISTLEIALPIMQKHRIPGVAFISTELVGAGYLGLPERYMTWDEIRSCAKAGMTIGSHSHAHKSLGQMSIDDARAQIRRSKETLERELDQSVKSFAYPFGTHGDFSDATDRALRDAGFEIAFNSQHGAIRPAPGREDALVSLPRVKVEGGEALWMFRLLALGAMDPWRVVDRNLWRLQRVRKEISTEAA</sequence>
<dbReference type="Gene3D" id="3.20.20.370">
    <property type="entry name" value="Glycoside hydrolase/deacetylase"/>
    <property type="match status" value="1"/>
</dbReference>
<evidence type="ECO:0000256" key="1">
    <source>
        <dbReference type="ARBA" id="ARBA00004613"/>
    </source>
</evidence>
<evidence type="ECO:0000256" key="2">
    <source>
        <dbReference type="ARBA" id="ARBA00022729"/>
    </source>
</evidence>
<organism evidence="4 5">
    <name type="scientific">Sandaracinus amylolyticus</name>
    <dbReference type="NCBI Taxonomy" id="927083"/>
    <lineage>
        <taxon>Bacteria</taxon>
        <taxon>Pseudomonadati</taxon>
        <taxon>Myxococcota</taxon>
        <taxon>Polyangia</taxon>
        <taxon>Polyangiales</taxon>
        <taxon>Sandaracinaceae</taxon>
        <taxon>Sandaracinus</taxon>
    </lineage>
</organism>
<reference evidence="4 5" key="1">
    <citation type="submission" date="2015-03" db="EMBL/GenBank/DDBJ databases">
        <title>Genome assembly of Sandaracinus amylolyticus DSM 53668.</title>
        <authorList>
            <person name="Sharma G."/>
            <person name="Subramanian S."/>
        </authorList>
    </citation>
    <scope>NUCLEOTIDE SEQUENCE [LARGE SCALE GENOMIC DNA]</scope>
    <source>
        <strain evidence="4 5">DSM 53668</strain>
    </source>
</reference>
<keyword evidence="5" id="KW-1185">Reference proteome</keyword>
<dbReference type="Proteomes" id="UP000034883">
    <property type="component" value="Chromosome"/>
</dbReference>
<gene>
    <name evidence="4" type="ORF">DB32_004327</name>
</gene>
<dbReference type="KEGG" id="samy:DB32_004327"/>
<dbReference type="SUPFAM" id="SSF88713">
    <property type="entry name" value="Glycoside hydrolase/deacetylase"/>
    <property type="match status" value="1"/>
</dbReference>
<dbReference type="STRING" id="927083.DB32_004327"/>
<proteinExistence type="predicted"/>
<dbReference type="PROSITE" id="PS51677">
    <property type="entry name" value="NODB"/>
    <property type="match status" value="1"/>
</dbReference>
<dbReference type="EMBL" id="CP011125">
    <property type="protein sequence ID" value="AKF07178.1"/>
    <property type="molecule type" value="Genomic_DNA"/>
</dbReference>
<dbReference type="InterPro" id="IPR002509">
    <property type="entry name" value="NODB_dom"/>
</dbReference>
<dbReference type="CDD" id="cd10918">
    <property type="entry name" value="CE4_NodB_like_5s_6s"/>
    <property type="match status" value="1"/>
</dbReference>
<dbReference type="PANTHER" id="PTHR34216">
    <property type="match status" value="1"/>
</dbReference>